<dbReference type="PANTHER" id="PTHR46468:SF1">
    <property type="entry name" value="SENTRIN-SPECIFIC PROTEASE 8"/>
    <property type="match status" value="1"/>
</dbReference>
<feature type="domain" description="Ubiquitin-like protease family profile" evidence="5">
    <location>
        <begin position="209"/>
        <end position="382"/>
    </location>
</feature>
<proteinExistence type="predicted"/>
<accession>A0A8S1RIR7</accession>
<evidence type="ECO:0000259" key="5">
    <source>
        <dbReference type="PROSITE" id="PS50600"/>
    </source>
</evidence>
<feature type="compositionally biased region" description="Basic and acidic residues" evidence="4">
    <location>
        <begin position="1"/>
        <end position="18"/>
    </location>
</feature>
<feature type="compositionally biased region" description="Low complexity" evidence="4">
    <location>
        <begin position="19"/>
        <end position="30"/>
    </location>
</feature>
<dbReference type="GO" id="GO:0008234">
    <property type="term" value="F:cysteine-type peptidase activity"/>
    <property type="evidence" value="ECO:0007669"/>
    <property type="project" value="UniProtKB-KW"/>
</dbReference>
<dbReference type="GO" id="GO:0000338">
    <property type="term" value="P:protein deneddylation"/>
    <property type="evidence" value="ECO:0007669"/>
    <property type="project" value="TreeGrafter"/>
</dbReference>
<dbReference type="Proteomes" id="UP000692954">
    <property type="component" value="Unassembled WGS sequence"/>
</dbReference>
<evidence type="ECO:0000256" key="2">
    <source>
        <dbReference type="ARBA" id="ARBA00022801"/>
    </source>
</evidence>
<sequence>MNHDKINLKSYQHQKEQQNNKQQVDQNSQNINQNREIIKKTDKDTKNQNEKIRQLFNDNNFDFFEYNKGENFLILYENIVFYCLFVINNSSNQFQIKGKLYSVDFDQNKNPTFKIQEGIFNIDLQKKKFQLIGEGIEYLGKSKIIKFQGQFKNGQIFEIQPSSKQGLRAQSQEPIRKIIIKEGGKIINNNLKFQIKQFQPIKLWCKYNQQINERDIQILNNRRWLTSSVIDSFVLYLNLLSEKQYFKKNQNERQQISRILFLPTSLTTNFGSYYNDEKAKKLFNDELLQFQDINFELKIIYKRIGFPINKHNTHWQFLLFDYEKNQVELFDSLSFQIDQNLIQTLSRLLNLENCKQTKNEFSGQQNNGYACGYHVCSFMQHSYDLQFQKNAYYNYNESEIIQRLQKVIKDENEQ</sequence>
<dbReference type="GO" id="GO:0019784">
    <property type="term" value="F:deNEDDylase activity"/>
    <property type="evidence" value="ECO:0007669"/>
    <property type="project" value="InterPro"/>
</dbReference>
<protein>
    <recommendedName>
        <fullName evidence="5">Ubiquitin-like protease family profile domain-containing protein</fullName>
    </recommendedName>
</protein>
<dbReference type="GO" id="GO:0006508">
    <property type="term" value="P:proteolysis"/>
    <property type="evidence" value="ECO:0007669"/>
    <property type="project" value="UniProtKB-KW"/>
</dbReference>
<name>A0A8S1RIR7_9CILI</name>
<dbReference type="EMBL" id="CAJJDN010000171">
    <property type="protein sequence ID" value="CAD8126849.1"/>
    <property type="molecule type" value="Genomic_DNA"/>
</dbReference>
<keyword evidence="1" id="KW-0645">Protease</keyword>
<keyword evidence="2" id="KW-0378">Hydrolase</keyword>
<gene>
    <name evidence="6" type="ORF">PSON_ATCC_30995.1.T1710028</name>
</gene>
<feature type="compositionally biased region" description="Basic and acidic residues" evidence="4">
    <location>
        <begin position="36"/>
        <end position="45"/>
    </location>
</feature>
<evidence type="ECO:0000256" key="3">
    <source>
        <dbReference type="ARBA" id="ARBA00022807"/>
    </source>
</evidence>
<feature type="region of interest" description="Disordered" evidence="4">
    <location>
        <begin position="1"/>
        <end position="45"/>
    </location>
</feature>
<reference evidence="6" key="1">
    <citation type="submission" date="2021-01" db="EMBL/GenBank/DDBJ databases">
        <authorList>
            <consortium name="Genoscope - CEA"/>
            <person name="William W."/>
        </authorList>
    </citation>
    <scope>NUCLEOTIDE SEQUENCE</scope>
</reference>
<dbReference type="OrthoDB" id="1939479at2759"/>
<organism evidence="6 7">
    <name type="scientific">Paramecium sonneborni</name>
    <dbReference type="NCBI Taxonomy" id="65129"/>
    <lineage>
        <taxon>Eukaryota</taxon>
        <taxon>Sar</taxon>
        <taxon>Alveolata</taxon>
        <taxon>Ciliophora</taxon>
        <taxon>Intramacronucleata</taxon>
        <taxon>Oligohymenophorea</taxon>
        <taxon>Peniculida</taxon>
        <taxon>Parameciidae</taxon>
        <taxon>Paramecium</taxon>
    </lineage>
</organism>
<comment type="caution">
    <text evidence="6">The sequence shown here is derived from an EMBL/GenBank/DDBJ whole genome shotgun (WGS) entry which is preliminary data.</text>
</comment>
<evidence type="ECO:0000256" key="1">
    <source>
        <dbReference type="ARBA" id="ARBA00022670"/>
    </source>
</evidence>
<keyword evidence="3" id="KW-0788">Thiol protease</keyword>
<evidence type="ECO:0000313" key="6">
    <source>
        <dbReference type="EMBL" id="CAD8126849.1"/>
    </source>
</evidence>
<keyword evidence="7" id="KW-1185">Reference proteome</keyword>
<dbReference type="PROSITE" id="PS50600">
    <property type="entry name" value="ULP_PROTEASE"/>
    <property type="match status" value="1"/>
</dbReference>
<dbReference type="Pfam" id="PF02902">
    <property type="entry name" value="Peptidase_C48"/>
    <property type="match status" value="1"/>
</dbReference>
<dbReference type="InterPro" id="IPR044613">
    <property type="entry name" value="Nep1/2-like"/>
</dbReference>
<dbReference type="AlphaFoldDB" id="A0A8S1RIR7"/>
<dbReference type="PANTHER" id="PTHR46468">
    <property type="entry name" value="SENTRIN-SPECIFIC PROTEASE 8"/>
    <property type="match status" value="1"/>
</dbReference>
<evidence type="ECO:0000313" key="7">
    <source>
        <dbReference type="Proteomes" id="UP000692954"/>
    </source>
</evidence>
<dbReference type="InterPro" id="IPR003653">
    <property type="entry name" value="Peptidase_C48_C"/>
</dbReference>
<evidence type="ECO:0000256" key="4">
    <source>
        <dbReference type="SAM" id="MobiDB-lite"/>
    </source>
</evidence>